<accession>A0A549TCZ4</accession>
<organism evidence="1 2">
    <name type="scientific">Rhizobium straminoryzae</name>
    <dbReference type="NCBI Taxonomy" id="1387186"/>
    <lineage>
        <taxon>Bacteria</taxon>
        <taxon>Pseudomonadati</taxon>
        <taxon>Pseudomonadota</taxon>
        <taxon>Alphaproteobacteria</taxon>
        <taxon>Hyphomicrobiales</taxon>
        <taxon>Rhizobiaceae</taxon>
        <taxon>Rhizobium/Agrobacterium group</taxon>
        <taxon>Rhizobium</taxon>
    </lineage>
</organism>
<comment type="caution">
    <text evidence="1">The sequence shown here is derived from an EMBL/GenBank/DDBJ whole genome shotgun (WGS) entry which is preliminary data.</text>
</comment>
<evidence type="ECO:0000313" key="2">
    <source>
        <dbReference type="Proteomes" id="UP000316801"/>
    </source>
</evidence>
<dbReference type="EMBL" id="VJMG01000017">
    <property type="protein sequence ID" value="TRL39847.1"/>
    <property type="molecule type" value="Genomic_DNA"/>
</dbReference>
<dbReference type="RefSeq" id="WP_143124654.1">
    <property type="nucleotide sequence ID" value="NZ_VJMG01000017.1"/>
</dbReference>
<dbReference type="AlphaFoldDB" id="A0A549TCZ4"/>
<reference evidence="1 2" key="1">
    <citation type="submission" date="2019-07" db="EMBL/GenBank/DDBJ databases">
        <title>Ln-dependent methylotrophs.</title>
        <authorList>
            <person name="Tani A."/>
        </authorList>
    </citation>
    <scope>NUCLEOTIDE SEQUENCE [LARGE SCALE GENOMIC DNA]</scope>
    <source>
        <strain evidence="1 2">SM12</strain>
    </source>
</reference>
<sequence length="126" mass="13701">MIAKIIGVAVVPMLVVALLGASYAIQTHIEQKTIRVQGKERLTKVTSDSDRKTSTTFKNFVYSDDEVYVVEDSLWNGHFIAMTVYSGIKIGATCRVTLSGYRFGFLSMYQNIIAADCVPAAKGGAA</sequence>
<gene>
    <name evidence="1" type="ORF">FNA46_07890</name>
</gene>
<name>A0A549TCZ4_9HYPH</name>
<keyword evidence="2" id="KW-1185">Reference proteome</keyword>
<proteinExistence type="predicted"/>
<dbReference type="Proteomes" id="UP000316801">
    <property type="component" value="Unassembled WGS sequence"/>
</dbReference>
<protein>
    <submittedName>
        <fullName evidence="1">Uncharacterized protein</fullName>
    </submittedName>
</protein>
<evidence type="ECO:0000313" key="1">
    <source>
        <dbReference type="EMBL" id="TRL39847.1"/>
    </source>
</evidence>